<dbReference type="InterPro" id="IPR053142">
    <property type="entry name" value="PchR_regulatory_protein"/>
</dbReference>
<name>A0ABW5ZBG1_9FLAO</name>
<dbReference type="SUPFAM" id="SSF46689">
    <property type="entry name" value="Homeodomain-like"/>
    <property type="match status" value="1"/>
</dbReference>
<keyword evidence="5" id="KW-1185">Reference proteome</keyword>
<evidence type="ECO:0000256" key="2">
    <source>
        <dbReference type="ARBA" id="ARBA00023163"/>
    </source>
</evidence>
<dbReference type="Pfam" id="PF12833">
    <property type="entry name" value="HTH_18"/>
    <property type="match status" value="1"/>
</dbReference>
<organism evidence="4 5">
    <name type="scientific">Flavobacterium ardleyense</name>
    <dbReference type="NCBI Taxonomy" id="2038737"/>
    <lineage>
        <taxon>Bacteria</taxon>
        <taxon>Pseudomonadati</taxon>
        <taxon>Bacteroidota</taxon>
        <taxon>Flavobacteriia</taxon>
        <taxon>Flavobacteriales</taxon>
        <taxon>Flavobacteriaceae</taxon>
        <taxon>Flavobacterium</taxon>
    </lineage>
</organism>
<dbReference type="SUPFAM" id="SSF55785">
    <property type="entry name" value="PYP-like sensor domain (PAS domain)"/>
    <property type="match status" value="1"/>
</dbReference>
<evidence type="ECO:0000256" key="1">
    <source>
        <dbReference type="ARBA" id="ARBA00023015"/>
    </source>
</evidence>
<feature type="domain" description="HTH araC/xylS-type" evidence="3">
    <location>
        <begin position="202"/>
        <end position="301"/>
    </location>
</feature>
<dbReference type="InterPro" id="IPR009057">
    <property type="entry name" value="Homeodomain-like_sf"/>
</dbReference>
<dbReference type="EMBL" id="JBHUOL010000021">
    <property type="protein sequence ID" value="MFD2909806.1"/>
    <property type="molecule type" value="Genomic_DNA"/>
</dbReference>
<dbReference type="InterPro" id="IPR018060">
    <property type="entry name" value="HTH_AraC"/>
</dbReference>
<comment type="caution">
    <text evidence="4">The sequence shown here is derived from an EMBL/GenBank/DDBJ whole genome shotgun (WGS) entry which is preliminary data.</text>
</comment>
<dbReference type="Gene3D" id="3.30.450.20">
    <property type="entry name" value="PAS domain"/>
    <property type="match status" value="1"/>
</dbReference>
<protein>
    <submittedName>
        <fullName evidence="4">Helix-turn-helix domain-containing protein</fullName>
    </submittedName>
</protein>
<dbReference type="PROSITE" id="PS01124">
    <property type="entry name" value="HTH_ARAC_FAMILY_2"/>
    <property type="match status" value="1"/>
</dbReference>
<evidence type="ECO:0000313" key="4">
    <source>
        <dbReference type="EMBL" id="MFD2909806.1"/>
    </source>
</evidence>
<keyword evidence="1" id="KW-0805">Transcription regulation</keyword>
<sequence>MEKQYNQHRLAALHQMLFEMARGNFSNRIPLSLYDDELETLVVLVNMVAEEMKETIFYSGYVNPHNTYCILTNTNLVLNKMLTIQSFSPALITLLGYKEYDLLGTSLQHFITPNSYEKLSCIQAVVDDANLKQRILSLQFITKDQLLIVADCSITSLINRDELILSFITSISQNLAYPIAEKNSDSFDKLPKSRKEDTYLIQKVYDYILAHLEEPLPSLKELARYFGTNEYKLKDGFRYFFKTSIYKFYTVERLKRAFLLIQETSIPLKNIASMNGFGDYPTFSKSFKKQFGVSPKEVPRTFN</sequence>
<accession>A0ABW5ZBG1</accession>
<dbReference type="Gene3D" id="1.10.10.60">
    <property type="entry name" value="Homeodomain-like"/>
    <property type="match status" value="1"/>
</dbReference>
<proteinExistence type="predicted"/>
<evidence type="ECO:0000259" key="3">
    <source>
        <dbReference type="PROSITE" id="PS01124"/>
    </source>
</evidence>
<dbReference type="PANTHER" id="PTHR47893">
    <property type="entry name" value="REGULATORY PROTEIN PCHR"/>
    <property type="match status" value="1"/>
</dbReference>
<dbReference type="SMART" id="SM00342">
    <property type="entry name" value="HTH_ARAC"/>
    <property type="match status" value="1"/>
</dbReference>
<evidence type="ECO:0000313" key="5">
    <source>
        <dbReference type="Proteomes" id="UP001597549"/>
    </source>
</evidence>
<keyword evidence="2" id="KW-0804">Transcription</keyword>
<dbReference type="InterPro" id="IPR035965">
    <property type="entry name" value="PAS-like_dom_sf"/>
</dbReference>
<dbReference type="RefSeq" id="WP_379808672.1">
    <property type="nucleotide sequence ID" value="NZ_JBHUOL010000021.1"/>
</dbReference>
<dbReference type="Proteomes" id="UP001597549">
    <property type="component" value="Unassembled WGS sequence"/>
</dbReference>
<gene>
    <name evidence="4" type="ORF">ACFSX9_13795</name>
</gene>
<dbReference type="PANTHER" id="PTHR47893:SF1">
    <property type="entry name" value="REGULATORY PROTEIN PCHR"/>
    <property type="match status" value="1"/>
</dbReference>
<reference evidence="5" key="1">
    <citation type="journal article" date="2019" name="Int. J. Syst. Evol. Microbiol.">
        <title>The Global Catalogue of Microorganisms (GCM) 10K type strain sequencing project: providing services to taxonomists for standard genome sequencing and annotation.</title>
        <authorList>
            <consortium name="The Broad Institute Genomics Platform"/>
            <consortium name="The Broad Institute Genome Sequencing Center for Infectious Disease"/>
            <person name="Wu L."/>
            <person name="Ma J."/>
        </authorList>
    </citation>
    <scope>NUCLEOTIDE SEQUENCE [LARGE SCALE GENOMIC DNA]</scope>
    <source>
        <strain evidence="5">KCTC 52644</strain>
    </source>
</reference>